<evidence type="ECO:0000259" key="16">
    <source>
        <dbReference type="PROSITE" id="PS51178"/>
    </source>
</evidence>
<dbReference type="Pfam" id="PF03717">
    <property type="entry name" value="PBP_dimer"/>
    <property type="match status" value="1"/>
</dbReference>
<dbReference type="CDD" id="cd06576">
    <property type="entry name" value="PASTA_Pbp2x-like_1"/>
    <property type="match status" value="1"/>
</dbReference>
<dbReference type="EMBL" id="FWXK01000003">
    <property type="protein sequence ID" value="SMC36720.1"/>
    <property type="molecule type" value="Genomic_DNA"/>
</dbReference>
<evidence type="ECO:0000256" key="11">
    <source>
        <dbReference type="ARBA" id="ARBA00023251"/>
    </source>
</evidence>
<dbReference type="InterPro" id="IPR036138">
    <property type="entry name" value="PBP_dimer_sf"/>
</dbReference>
<dbReference type="InterPro" id="IPR001460">
    <property type="entry name" value="PCN-bd_Tpept"/>
</dbReference>
<protein>
    <submittedName>
        <fullName evidence="17">Penicillin-binding protein 2B</fullName>
    </submittedName>
</protein>
<dbReference type="AlphaFoldDB" id="A0A1W1YKF5"/>
<evidence type="ECO:0000256" key="8">
    <source>
        <dbReference type="ARBA" id="ARBA00022984"/>
    </source>
</evidence>
<keyword evidence="8" id="KW-0573">Peptidoglycan synthesis</keyword>
<keyword evidence="3" id="KW-1003">Cell membrane</keyword>
<name>A0A1W1YKF5_9LACT</name>
<dbReference type="Gene3D" id="3.40.710.10">
    <property type="entry name" value="DD-peptidase/beta-lactamase superfamily"/>
    <property type="match status" value="1"/>
</dbReference>
<dbReference type="Pfam" id="PF00905">
    <property type="entry name" value="Transpeptidase"/>
    <property type="match status" value="1"/>
</dbReference>
<dbReference type="PANTHER" id="PTHR30627">
    <property type="entry name" value="PEPTIDOGLYCAN D,D-TRANSPEPTIDASE"/>
    <property type="match status" value="1"/>
</dbReference>
<dbReference type="PANTHER" id="PTHR30627:SF26">
    <property type="entry name" value="PENICILLIN-BINDING PROTEIN 2B"/>
    <property type="match status" value="1"/>
</dbReference>
<feature type="compositionally biased region" description="Polar residues" evidence="15">
    <location>
        <begin position="217"/>
        <end position="226"/>
    </location>
</feature>
<feature type="domain" description="PASTA" evidence="16">
    <location>
        <begin position="594"/>
        <end position="652"/>
    </location>
</feature>
<organism evidence="17 18">
    <name type="scientific">Aerococcus suis</name>
    <dbReference type="NCBI Taxonomy" id="371602"/>
    <lineage>
        <taxon>Bacteria</taxon>
        <taxon>Bacillati</taxon>
        <taxon>Bacillota</taxon>
        <taxon>Bacilli</taxon>
        <taxon>Lactobacillales</taxon>
        <taxon>Aerococcaceae</taxon>
        <taxon>Aerococcus</taxon>
    </lineage>
</organism>
<dbReference type="CDD" id="cd06575">
    <property type="entry name" value="PASTA_Pbp2x-like_2"/>
    <property type="match status" value="1"/>
</dbReference>
<keyword evidence="5" id="KW-0812">Transmembrane</keyword>
<keyword evidence="18" id="KW-1185">Reference proteome</keyword>
<dbReference type="Gene3D" id="3.30.10.20">
    <property type="match status" value="2"/>
</dbReference>
<dbReference type="InterPro" id="IPR005311">
    <property type="entry name" value="PBP_dimer"/>
</dbReference>
<evidence type="ECO:0000256" key="4">
    <source>
        <dbReference type="ARBA" id="ARBA00022618"/>
    </source>
</evidence>
<keyword evidence="9" id="KW-1133">Transmembrane helix</keyword>
<dbReference type="InterPro" id="IPR050515">
    <property type="entry name" value="Beta-lactam/transpept"/>
</dbReference>
<dbReference type="InterPro" id="IPR012338">
    <property type="entry name" value="Beta-lactam/transpept-like"/>
</dbReference>
<keyword evidence="12" id="KW-0131">Cell cycle</keyword>
<dbReference type="InterPro" id="IPR005543">
    <property type="entry name" value="PASTA_dom"/>
</dbReference>
<evidence type="ECO:0000256" key="7">
    <source>
        <dbReference type="ARBA" id="ARBA00022960"/>
    </source>
</evidence>
<evidence type="ECO:0000256" key="12">
    <source>
        <dbReference type="ARBA" id="ARBA00023306"/>
    </source>
</evidence>
<evidence type="ECO:0000256" key="6">
    <source>
        <dbReference type="ARBA" id="ARBA00022737"/>
    </source>
</evidence>
<evidence type="ECO:0000256" key="2">
    <source>
        <dbReference type="ARBA" id="ARBA00007171"/>
    </source>
</evidence>
<dbReference type="GO" id="GO:0071555">
    <property type="term" value="P:cell wall organization"/>
    <property type="evidence" value="ECO:0007669"/>
    <property type="project" value="UniProtKB-KW"/>
</dbReference>
<gene>
    <name evidence="17" type="ORF">SAMN04487984_0767</name>
</gene>
<dbReference type="GO" id="GO:0008658">
    <property type="term" value="F:penicillin binding"/>
    <property type="evidence" value="ECO:0007669"/>
    <property type="project" value="InterPro"/>
</dbReference>
<feature type="region of interest" description="Disordered" evidence="15">
    <location>
        <begin position="212"/>
        <end position="241"/>
    </location>
</feature>
<dbReference type="OrthoDB" id="9804124at2"/>
<sequence length="713" mass="78574">MKLAQESKKNRHSFLKGMLGLLLFVFIIFVGRFGQIMLLGEVNHQDLKSNAVALHERSSTLQAKRGTIYDIGGNPIAMDATSYSLLAILTDQWVDPDAKPNHVEDKEKTAEVLSKHIDMSKEDILKTLNTKNASQVEFGNAGKDLSYAEMRSIEQEKLQGITFEETPTRLYPNGVFASHLIGYASFKEAQNKLESRVAGDLGLEMSLDDQLKGKNGGQSFTTNHENFVTDKDDTSNQPKDGQDVYTTLDSRLQTYMESLMTEAYEKYEPESMTGMLVDPKTGKIAAATQRPTFNAQTKEGIEDMWQNLLVETPYEPGSTIKVLTVAAAIQEGVFDPNDYYQSGAVTVGNQTIRDYNKVGWGTISYLEGLAHSSNVLMVKLVGEIGYDKWEEYLYEFGLLQKPQSGLANEASGSMNYTYEPEKVSTSFGQGIYVTPWQLVQAFTAIANDGKVMKLQTVDRYEDESGNIKVTKPESKQSPISKETAQKTLKYLNESMKIDGSTTSMYQIEGHELAVKSGTAEIYDEDSGGYLEGGSNYLFSVAGFAPADDPQYILYITLRRPQKNTQVPAPTILSEIFNPLMTRALDYGKLDTHSGDEQVDIPDVQGTDINAAQQQLSQAGILQANVLGDGQKVIDQVPKANQTINSNVPVYLLTDGKVQMPDFTGLDLNSAQSLAQMLGIKLEFEGDGVVVAQSIKPGAAFGKNTEIVIQLQET</sequence>
<evidence type="ECO:0000256" key="15">
    <source>
        <dbReference type="SAM" id="MobiDB-lite"/>
    </source>
</evidence>
<dbReference type="SUPFAM" id="SSF56519">
    <property type="entry name" value="Penicillin binding protein dimerisation domain"/>
    <property type="match status" value="1"/>
</dbReference>
<dbReference type="Pfam" id="PF03793">
    <property type="entry name" value="PASTA"/>
    <property type="match status" value="2"/>
</dbReference>
<feature type="domain" description="PASTA" evidence="16">
    <location>
        <begin position="653"/>
        <end position="712"/>
    </location>
</feature>
<evidence type="ECO:0000256" key="10">
    <source>
        <dbReference type="ARBA" id="ARBA00023136"/>
    </source>
</evidence>
<evidence type="ECO:0000313" key="18">
    <source>
        <dbReference type="Proteomes" id="UP000243884"/>
    </source>
</evidence>
<comment type="function">
    <text evidence="14">A transpeptidase that forms peptide cross-links between adjacent glycan strands in cell wall peptidoglycan (PG). Part of the divisome machinery that synthesizes the septal cross wall. Beta-lactams inactivate the PBPs by acylating an essential serine residue in the active site of these proteins.</text>
</comment>
<evidence type="ECO:0000256" key="13">
    <source>
        <dbReference type="ARBA" id="ARBA00023316"/>
    </source>
</evidence>
<dbReference type="GO" id="GO:0046677">
    <property type="term" value="P:response to antibiotic"/>
    <property type="evidence" value="ECO:0007669"/>
    <property type="project" value="UniProtKB-KW"/>
</dbReference>
<evidence type="ECO:0000313" key="17">
    <source>
        <dbReference type="EMBL" id="SMC36720.1"/>
    </source>
</evidence>
<evidence type="ECO:0000256" key="3">
    <source>
        <dbReference type="ARBA" id="ARBA00022475"/>
    </source>
</evidence>
<evidence type="ECO:0000256" key="1">
    <source>
        <dbReference type="ARBA" id="ARBA00004162"/>
    </source>
</evidence>
<dbReference type="Gene3D" id="3.90.1310.10">
    <property type="entry name" value="Penicillin-binding protein 2a (Domain 2)"/>
    <property type="match status" value="1"/>
</dbReference>
<dbReference type="RefSeq" id="WP_084098752.1">
    <property type="nucleotide sequence ID" value="NZ_FWXK01000003.1"/>
</dbReference>
<evidence type="ECO:0000256" key="5">
    <source>
        <dbReference type="ARBA" id="ARBA00022692"/>
    </source>
</evidence>
<comment type="similarity">
    <text evidence="2">Belongs to the transpeptidase family.</text>
</comment>
<dbReference type="SUPFAM" id="SSF54184">
    <property type="entry name" value="Penicillin-binding protein 2x (pbp-2x), c-terminal domain"/>
    <property type="match status" value="2"/>
</dbReference>
<dbReference type="SUPFAM" id="SSF56601">
    <property type="entry name" value="beta-lactamase/transpeptidase-like"/>
    <property type="match status" value="1"/>
</dbReference>
<dbReference type="PROSITE" id="PS51178">
    <property type="entry name" value="PASTA"/>
    <property type="match status" value="2"/>
</dbReference>
<comment type="subcellular location">
    <subcellularLocation>
        <location evidence="1">Cell membrane</location>
        <topology evidence="1">Single-pass membrane protein</topology>
    </subcellularLocation>
</comment>
<evidence type="ECO:0000256" key="9">
    <source>
        <dbReference type="ARBA" id="ARBA00022989"/>
    </source>
</evidence>
<dbReference type="Proteomes" id="UP000243884">
    <property type="component" value="Unassembled WGS sequence"/>
</dbReference>
<reference evidence="18" key="1">
    <citation type="submission" date="2017-04" db="EMBL/GenBank/DDBJ databases">
        <authorList>
            <person name="Varghese N."/>
            <person name="Submissions S."/>
        </authorList>
    </citation>
    <scope>NUCLEOTIDE SEQUENCE [LARGE SCALE GENOMIC DNA]</scope>
    <source>
        <strain evidence="18">DSM 21500</strain>
    </source>
</reference>
<proteinExistence type="inferred from homology"/>
<dbReference type="FunFam" id="3.40.710.10:FF:000095">
    <property type="entry name" value="Penicillin-binding protein 2x"/>
    <property type="match status" value="1"/>
</dbReference>
<keyword evidence="6" id="KW-0677">Repeat</keyword>
<keyword evidence="11" id="KW-0046">Antibiotic resistance</keyword>
<keyword evidence="10" id="KW-0472">Membrane</keyword>
<dbReference type="STRING" id="371602.SAMN04487984_0767"/>
<accession>A0A1W1YKF5</accession>
<dbReference type="SMART" id="SM00740">
    <property type="entry name" value="PASTA"/>
    <property type="match status" value="2"/>
</dbReference>
<dbReference type="GO" id="GO:0005886">
    <property type="term" value="C:plasma membrane"/>
    <property type="evidence" value="ECO:0007669"/>
    <property type="project" value="UniProtKB-SubCell"/>
</dbReference>
<keyword evidence="4" id="KW-0132">Cell division</keyword>
<evidence type="ECO:0000256" key="14">
    <source>
        <dbReference type="ARBA" id="ARBA00055980"/>
    </source>
</evidence>
<dbReference type="GO" id="GO:0008360">
    <property type="term" value="P:regulation of cell shape"/>
    <property type="evidence" value="ECO:0007669"/>
    <property type="project" value="UniProtKB-KW"/>
</dbReference>
<dbReference type="GO" id="GO:0051301">
    <property type="term" value="P:cell division"/>
    <property type="evidence" value="ECO:0007669"/>
    <property type="project" value="UniProtKB-KW"/>
</dbReference>
<dbReference type="Gene3D" id="3.30.70.2110">
    <property type="match status" value="1"/>
</dbReference>
<keyword evidence="13" id="KW-0961">Cell wall biogenesis/degradation</keyword>
<keyword evidence="7" id="KW-0133">Cell shape</keyword>
<dbReference type="GO" id="GO:0009252">
    <property type="term" value="P:peptidoglycan biosynthetic process"/>
    <property type="evidence" value="ECO:0007669"/>
    <property type="project" value="UniProtKB-KW"/>
</dbReference>
<dbReference type="Gene3D" id="2.20.70.70">
    <property type="match status" value="1"/>
</dbReference>